<feature type="region of interest" description="Disordered" evidence="1">
    <location>
        <begin position="1"/>
        <end position="27"/>
    </location>
</feature>
<gene>
    <name evidence="2" type="ORF">X975_15387</name>
</gene>
<evidence type="ECO:0000256" key="1">
    <source>
        <dbReference type="SAM" id="MobiDB-lite"/>
    </source>
</evidence>
<name>A0A087TS04_STEMI</name>
<dbReference type="GO" id="GO:0016301">
    <property type="term" value="F:kinase activity"/>
    <property type="evidence" value="ECO:0007669"/>
    <property type="project" value="UniProtKB-KW"/>
</dbReference>
<organism evidence="2 3">
    <name type="scientific">Stegodyphus mimosarum</name>
    <name type="common">African social velvet spider</name>
    <dbReference type="NCBI Taxonomy" id="407821"/>
    <lineage>
        <taxon>Eukaryota</taxon>
        <taxon>Metazoa</taxon>
        <taxon>Ecdysozoa</taxon>
        <taxon>Arthropoda</taxon>
        <taxon>Chelicerata</taxon>
        <taxon>Arachnida</taxon>
        <taxon>Araneae</taxon>
        <taxon>Araneomorphae</taxon>
        <taxon>Entelegynae</taxon>
        <taxon>Eresoidea</taxon>
        <taxon>Eresidae</taxon>
        <taxon>Stegodyphus</taxon>
    </lineage>
</organism>
<feature type="non-terminal residue" evidence="2">
    <location>
        <position position="131"/>
    </location>
</feature>
<proteinExistence type="predicted"/>
<evidence type="ECO:0000313" key="2">
    <source>
        <dbReference type="EMBL" id="KFM67893.1"/>
    </source>
</evidence>
<keyword evidence="2" id="KW-0808">Transferase</keyword>
<keyword evidence="3" id="KW-1185">Reference proteome</keyword>
<dbReference type="Proteomes" id="UP000054359">
    <property type="component" value="Unassembled WGS sequence"/>
</dbReference>
<dbReference type="AlphaFoldDB" id="A0A087TS04"/>
<dbReference type="CDD" id="cd20802">
    <property type="entry name" value="C1_DGK_typeIV_rpt1"/>
    <property type="match status" value="1"/>
</dbReference>
<dbReference type="EMBL" id="KK116486">
    <property type="protein sequence ID" value="KFM67893.1"/>
    <property type="molecule type" value="Genomic_DNA"/>
</dbReference>
<accession>A0A087TS04</accession>
<keyword evidence="2" id="KW-0418">Kinase</keyword>
<dbReference type="OMA" id="HSACISI"/>
<sequence length="131" mass="14670">MASPKGTSEDENESEKVPKRASTPDWGSETKNGIHLWCRTSASGDQCYVSDNVCLDRGRRLKCASCKIIVHAECRKILIDKMKVLCRSTFQDAENGSYRENTAISHHWIARRKPTGRCRTCSKTFGGKVCS</sequence>
<dbReference type="STRING" id="407821.A0A087TS04"/>
<evidence type="ECO:0000313" key="3">
    <source>
        <dbReference type="Proteomes" id="UP000054359"/>
    </source>
</evidence>
<reference evidence="2 3" key="1">
    <citation type="submission" date="2013-11" db="EMBL/GenBank/DDBJ databases">
        <title>Genome sequencing of Stegodyphus mimosarum.</title>
        <authorList>
            <person name="Bechsgaard J."/>
        </authorList>
    </citation>
    <scope>NUCLEOTIDE SEQUENCE [LARGE SCALE GENOMIC DNA]</scope>
</reference>
<protein>
    <submittedName>
        <fullName evidence="2">Diacylglycerol kinase zeta</fullName>
    </submittedName>
</protein>
<dbReference type="OrthoDB" id="242257at2759"/>